<protein>
    <submittedName>
        <fullName evidence="1">Uncharacterized protein</fullName>
    </submittedName>
</protein>
<name>A0A8G2HXX6_9ACTO</name>
<accession>A0A8G2HXX6</accession>
<dbReference type="AlphaFoldDB" id="A0A8G2HXX6"/>
<organism evidence="1 2">
    <name type="scientific">Mobiluncus mulieris</name>
    <dbReference type="NCBI Taxonomy" id="2052"/>
    <lineage>
        <taxon>Bacteria</taxon>
        <taxon>Bacillati</taxon>
        <taxon>Actinomycetota</taxon>
        <taxon>Actinomycetes</taxon>
        <taxon>Actinomycetales</taxon>
        <taxon>Actinomycetaceae</taxon>
        <taxon>Mobiluncus</taxon>
    </lineage>
</organism>
<dbReference type="EMBL" id="UGGQ01000006">
    <property type="protein sequence ID" value="STO17568.1"/>
    <property type="molecule type" value="Genomic_DNA"/>
</dbReference>
<evidence type="ECO:0000313" key="2">
    <source>
        <dbReference type="Proteomes" id="UP000255284"/>
    </source>
</evidence>
<comment type="caution">
    <text evidence="1">The sequence shown here is derived from an EMBL/GenBank/DDBJ whole genome shotgun (WGS) entry which is preliminary data.</text>
</comment>
<sequence>MSSAITGFWRFIEGKQRSPFEFAALPETQESCPADR</sequence>
<gene>
    <name evidence="1" type="ORF">NCTC11819_02162</name>
</gene>
<proteinExistence type="predicted"/>
<dbReference type="Proteomes" id="UP000255284">
    <property type="component" value="Unassembled WGS sequence"/>
</dbReference>
<reference evidence="1 2" key="1">
    <citation type="submission" date="2018-06" db="EMBL/GenBank/DDBJ databases">
        <authorList>
            <consortium name="Pathogen Informatics"/>
            <person name="Doyle S."/>
        </authorList>
    </citation>
    <scope>NUCLEOTIDE SEQUENCE [LARGE SCALE GENOMIC DNA]</scope>
    <source>
        <strain evidence="1 2">NCTC11819</strain>
    </source>
</reference>
<evidence type="ECO:0000313" key="1">
    <source>
        <dbReference type="EMBL" id="STO17568.1"/>
    </source>
</evidence>